<dbReference type="Gene3D" id="3.80.10.10">
    <property type="entry name" value="Ribonuclease Inhibitor"/>
    <property type="match status" value="1"/>
</dbReference>
<reference evidence="3 4" key="1">
    <citation type="submission" date="2024-09" db="EMBL/GenBank/DDBJ databases">
        <authorList>
            <person name="Sun Q."/>
            <person name="Mori K."/>
        </authorList>
    </citation>
    <scope>NUCLEOTIDE SEQUENCE [LARGE SCALE GENOMIC DNA]</scope>
    <source>
        <strain evidence="3 4">JCM 12520</strain>
    </source>
</reference>
<protein>
    <submittedName>
        <fullName evidence="3">Leucine-rich repeat domain-containing protein</fullName>
    </submittedName>
</protein>
<dbReference type="InterPro" id="IPR032675">
    <property type="entry name" value="LRR_dom_sf"/>
</dbReference>
<comment type="caution">
    <text evidence="3">The sequence shown here is derived from an EMBL/GenBank/DDBJ whole genome shotgun (WGS) entry which is preliminary data.</text>
</comment>
<evidence type="ECO:0000256" key="1">
    <source>
        <dbReference type="ARBA" id="ARBA00022614"/>
    </source>
</evidence>
<gene>
    <name evidence="3" type="ORF">ACFFNY_03900</name>
</gene>
<organism evidence="3 4">
    <name type="scientific">Paenibacillus hodogayensis</name>
    <dbReference type="NCBI Taxonomy" id="279208"/>
    <lineage>
        <taxon>Bacteria</taxon>
        <taxon>Bacillati</taxon>
        <taxon>Bacillota</taxon>
        <taxon>Bacilli</taxon>
        <taxon>Bacillales</taxon>
        <taxon>Paenibacillaceae</taxon>
        <taxon>Paenibacillus</taxon>
    </lineage>
</organism>
<sequence length="407" mass="46677">MTDITQNFIDEQFRAFILDNYCNRRDSIQSADVEGIVVLQLSHKKFTSLEGLEHFASLEQLDCAYNQLKELDISRNTRLVALECSGNQLTSLDTSRNPFLKRLICNTNEMHAMDLAANTALETLDCGSNRIRTLDVSKNERLVELVCNWNIISTLDLEHNRHLRKLSCGYNALFVLELNNNTELEYLDCGNNYLVGLQIARCGKLIELRCNNNHLTQLDVNGNPALQSLRCFNNHLSSLTLNHPHLVEIYCSENKIAALETSLLPKLERLDYANNLIREPDHTVRSVGTFQYDVSLSDYKAVFPFKETELSVTVHVATKEAMKRLSPLIKKSWERMDALQEQALRFIAEQHPEERVEELVCSELMFEEDGTVRIGYDAGDTPAGRLYIFVVFNRKLVMDRTLVYETY</sequence>
<accession>A0ABV5VR03</accession>
<dbReference type="EMBL" id="JBHMAG010000004">
    <property type="protein sequence ID" value="MFB9750708.1"/>
    <property type="molecule type" value="Genomic_DNA"/>
</dbReference>
<evidence type="ECO:0000313" key="4">
    <source>
        <dbReference type="Proteomes" id="UP001589619"/>
    </source>
</evidence>
<name>A0ABV5VR03_9BACL</name>
<evidence type="ECO:0000313" key="3">
    <source>
        <dbReference type="EMBL" id="MFB9750708.1"/>
    </source>
</evidence>
<dbReference type="PANTHER" id="PTHR47566">
    <property type="match status" value="1"/>
</dbReference>
<dbReference type="SUPFAM" id="SSF52058">
    <property type="entry name" value="L domain-like"/>
    <property type="match status" value="1"/>
</dbReference>
<dbReference type="InterPro" id="IPR052574">
    <property type="entry name" value="CDIRP"/>
</dbReference>
<keyword evidence="2" id="KW-0677">Repeat</keyword>
<dbReference type="Proteomes" id="UP001589619">
    <property type="component" value="Unassembled WGS sequence"/>
</dbReference>
<keyword evidence="1" id="KW-0433">Leucine-rich repeat</keyword>
<proteinExistence type="predicted"/>
<evidence type="ECO:0000256" key="2">
    <source>
        <dbReference type="ARBA" id="ARBA00022737"/>
    </source>
</evidence>
<keyword evidence="4" id="KW-1185">Reference proteome</keyword>
<dbReference type="RefSeq" id="WP_344904801.1">
    <property type="nucleotide sequence ID" value="NZ_BAAAYO010000002.1"/>
</dbReference>
<dbReference type="PANTHER" id="PTHR47566:SF1">
    <property type="entry name" value="PROTEIN NUD1"/>
    <property type="match status" value="1"/>
</dbReference>